<dbReference type="GO" id="GO:0004866">
    <property type="term" value="F:endopeptidase inhibitor activity"/>
    <property type="evidence" value="ECO:0007669"/>
    <property type="project" value="InterPro"/>
</dbReference>
<dbReference type="SMART" id="SM01359">
    <property type="entry name" value="A2M_N_2"/>
    <property type="match status" value="1"/>
</dbReference>
<dbReference type="Pfam" id="PF17973">
    <property type="entry name" value="bMG10"/>
    <property type="match status" value="1"/>
</dbReference>
<keyword evidence="5" id="KW-1185">Reference proteome</keyword>
<dbReference type="Gene3D" id="2.60.40.3710">
    <property type="match status" value="1"/>
</dbReference>
<dbReference type="SMART" id="SM01360">
    <property type="entry name" value="A2M"/>
    <property type="match status" value="1"/>
</dbReference>
<sequence>MTIASNESNQVKEAIRIIVREPLPEDISGSLLLAEHKKEEKPQQKPHEVTALAEQETQNLLKRLPEIQTQDITQDEKDCFVREPSLKAPVTAETVLQAFPPADDRHAKPAELIEEEKKLLGSELSIVRYLPEGIIEDASVPRVSITFSQPMIAVSTVDQIERLENVPVSIEPLPKKGGKFKWLGTKTLVYEPEYRFDMSTKYTVTIKAGTTSAIGGVLKNDVSFSFETPRLNLQNQLPKYHHSFPMDEFPIYYLEFDQEIDPSTVLSYVELDSNAENAHLKLIHDGRTETIAVKEYVSNLLKEHNLEKKAPEIYHSYIRKLENAPKGRHLWFTAKCQNSRQLENLTFSIKQGLKGLEGPLPTEKPFIFKVKNYPPFKITNLSQDHKTLPLQPLQINFSNTIDLEKFDETTVTVEPAIVGMNLIPNGSSLTIGGKTKGRTTYKVTLNENTLQDVWGQKLTGPNTFSTQVGSASQSLQALQKGVIVLDPTINTKPSFSVVTMNLKAIHCRVFQVEPEEYKDTTLHLNVHTENEFQYPGKQVFDATINTNGQEDEPCDTDIDLSLFLQYPKENLGHLFVVVEPDEQSWKSDWKYRPIYSAWIQATKIGLDAIYDSSDSTFYFWANSLVDGSIIKENISVKCGDVSATPDSVTGIGTMKKEPTSTYVTVIASQGNDKCFIPNIYINHYRSSDIAYQIFNDRGLYKPGETVSLKGIVRRAERNESKKIFNLTIPKPKEPIEFTVVDSRSSKYHSGTVSLSENGTFDLTFQVPDNVNLGEHNICFTGFTHMYHYFKVQEFRTPEFTSQCNVVAGNYVVNGSAALCTTRAEYYSGGAISGGKCSYTISQSHTSYSPPNRREYSFGEEESSVYSHFFRRGNKYLYHRFLPSTETFEGTTDMNGEHQIALKFEETERAQKVPVSVSIESTVQDINRQTISASTSLLVHPCKYYCGIKFSKQFTKANSPVNVSLITTTIDGELVPNFEMELVVTTFVDVKKGYKYEQEKVEVMKNVVKSSGEGPVEFPAVFETGGSYEFHVTIRDKESGLTNFCSKSLFVTGGKNTQEERVGTRLRQKQLLLVPDKKEYSVGDVATILIQSQIDGHLYGVLNTELDGIVGNPIPIEIDPSVGFAEYSFTVTKDHIPQMSVSVEMNGSESKLDAFGNTLENEPKKPAFATGSCTIYVSKLSHALTVEAVPEKTFLTPGSATSIHIKVQDALTQQPMPNSEVCVIAVDEAVLALSNHAICNPLDVFIIQRSHSYRSRYSIRNHVFVKSLDGIVFSDEDVHLERRSFFGARGGRLVSAKSATFAGSITTTAATFSLASSTVQQSSFEGMSYDVVSSEPISIRSNFNPLAVFSPRVITNENGEATVKLTLPDNLTKYRITAVALNGESHFGMTESNMVAQLPLNIRPSLPRFLNFGDKAEFSCVLQNQTPIDLEVHIATRFTNLGLLDESKRGLKVKIPALQRCELSFPMTTQRVGIAKFQIAVSIANHEIKFADAVEKEIRVFTPSTTEGFATYGEIDSTNTSNSGAVVQPIRAPERSVDLQFGGLRISTSSTALSTLTDAFLYLYTYPFDCCEQVSSKILTIVALKDVLKAFNVPELPTDFEITKTLEDSIKVLESRQHSSGGYSFWANYSYAEVSPYITCHVAHAFARAKIAGYQVSETTISKLLEVLKTIENYCRHYSDESLHSIKAYAYYCSALLGDYSVKQLTENLYTQVKKSNLESLAWVVITLYLCNSKTITSTISEIIHDMCQKVNETAQTAHFVTSYGDVQSSRLIMLHSDRRTDGICLEALLTITPENSLIPKLVKGLLAHKKKGRWSNTQENAFILLALNTYFRTFEGVTPNFCCRMWLGEEYCGEQQFLGRSRDEKLVNIPMKYLVEDQNNNEEQVTNTTKTLVISKEGVGRLYYRVGLDYTPKNLILEPIDYGFQVNRIYEAVTPNAQDHVQFDATKNVWKFKAGELIRVKVSVTNTSRRYHVALVDMLPAGLEPINPELKGAQASAVLSAGDANKNTYCWWTRPWYEHCNIRDERVETFASLLSEGIHEFNYVARATSVGSFVIPPAKVEEMYCPELFGRSGTLFAEVFE</sequence>
<dbReference type="Pfam" id="PF13205">
    <property type="entry name" value="Big_5"/>
    <property type="match status" value="1"/>
</dbReference>
<accession>A0AA88GGM5</accession>
<dbReference type="PANTHER" id="PTHR40094">
    <property type="entry name" value="ALPHA-2-MACROGLOBULIN HOMOLOG"/>
    <property type="match status" value="1"/>
</dbReference>
<dbReference type="InterPro" id="IPR002890">
    <property type="entry name" value="MG2"/>
</dbReference>
<dbReference type="Gene3D" id="2.20.130.20">
    <property type="match status" value="1"/>
</dbReference>
<name>A0AA88GGM5_NAELO</name>
<dbReference type="InterPro" id="IPR041246">
    <property type="entry name" value="Bact_MG10"/>
</dbReference>
<reference evidence="4 5" key="1">
    <citation type="journal article" date="2018" name="BMC Genomics">
        <title>The genome of Naegleria lovaniensis, the basis for a comparative approach to unravel pathogenicity factors of the human pathogenic amoeba N. fowleri.</title>
        <authorList>
            <person name="Liechti N."/>
            <person name="Schurch N."/>
            <person name="Bruggmann R."/>
            <person name="Wittwer M."/>
        </authorList>
    </citation>
    <scope>NUCLEOTIDE SEQUENCE [LARGE SCALE GENOMIC DNA]</scope>
    <source>
        <strain evidence="4 5">ATCC 30569</strain>
    </source>
</reference>
<gene>
    <name evidence="4" type="ORF">C9374_010557</name>
</gene>
<evidence type="ECO:0000259" key="2">
    <source>
        <dbReference type="SMART" id="SM01359"/>
    </source>
</evidence>
<dbReference type="Gene3D" id="2.60.40.1930">
    <property type="match status" value="1"/>
</dbReference>
<dbReference type="InterPro" id="IPR001599">
    <property type="entry name" value="Macroglobln_a2"/>
</dbReference>
<evidence type="ECO:0000259" key="3">
    <source>
        <dbReference type="SMART" id="SM01360"/>
    </source>
</evidence>
<organism evidence="4 5">
    <name type="scientific">Naegleria lovaniensis</name>
    <name type="common">Amoeba</name>
    <dbReference type="NCBI Taxonomy" id="51637"/>
    <lineage>
        <taxon>Eukaryota</taxon>
        <taxon>Discoba</taxon>
        <taxon>Heterolobosea</taxon>
        <taxon>Tetramitia</taxon>
        <taxon>Eutetramitia</taxon>
        <taxon>Vahlkampfiidae</taxon>
        <taxon>Naegleria</taxon>
    </lineage>
</organism>
<feature type="domain" description="Alpha-2-macroglobulin bait region" evidence="2">
    <location>
        <begin position="1070"/>
        <end position="1232"/>
    </location>
</feature>
<dbReference type="InterPro" id="IPR051802">
    <property type="entry name" value="YfhM-like"/>
</dbReference>
<proteinExistence type="predicted"/>
<feature type="domain" description="Alpha-2-macroglobulin" evidence="3">
    <location>
        <begin position="1346"/>
        <end position="1435"/>
    </location>
</feature>
<protein>
    <submittedName>
        <fullName evidence="4">Uncharacterized protein</fullName>
    </submittedName>
</protein>
<evidence type="ECO:0000313" key="4">
    <source>
        <dbReference type="EMBL" id="KAG2374813.1"/>
    </source>
</evidence>
<dbReference type="Pfam" id="PF01835">
    <property type="entry name" value="MG2"/>
    <property type="match status" value="1"/>
</dbReference>
<dbReference type="PANTHER" id="PTHR40094:SF1">
    <property type="entry name" value="UBIQUITIN DOMAIN-CONTAINING PROTEIN"/>
    <property type="match status" value="1"/>
</dbReference>
<comment type="caution">
    <text evidence="4">The sequence shown here is derived from an EMBL/GenBank/DDBJ whole genome shotgun (WGS) entry which is preliminary data.</text>
</comment>
<evidence type="ECO:0000313" key="5">
    <source>
        <dbReference type="Proteomes" id="UP000816034"/>
    </source>
</evidence>
<dbReference type="Pfam" id="PF00207">
    <property type="entry name" value="A2M"/>
    <property type="match status" value="1"/>
</dbReference>
<dbReference type="EMBL" id="PYSW02000043">
    <property type="protein sequence ID" value="KAG2374813.1"/>
    <property type="molecule type" value="Genomic_DNA"/>
</dbReference>
<dbReference type="Proteomes" id="UP000816034">
    <property type="component" value="Unassembled WGS sequence"/>
</dbReference>
<keyword evidence="1" id="KW-0732">Signal</keyword>
<evidence type="ECO:0000256" key="1">
    <source>
        <dbReference type="ARBA" id="ARBA00022729"/>
    </source>
</evidence>
<dbReference type="InterPro" id="IPR011625">
    <property type="entry name" value="A2M_N_BRD"/>
</dbReference>
<dbReference type="Pfam" id="PF07703">
    <property type="entry name" value="A2M_BRD"/>
    <property type="match status" value="1"/>
</dbReference>
<dbReference type="RefSeq" id="XP_044543987.1">
    <property type="nucleotide sequence ID" value="XM_044686114.1"/>
</dbReference>
<dbReference type="SUPFAM" id="SSF48239">
    <property type="entry name" value="Terpenoid cyclases/Protein prenyltransferases"/>
    <property type="match status" value="1"/>
</dbReference>
<dbReference type="InterPro" id="IPR032812">
    <property type="entry name" value="SbsA_Ig"/>
</dbReference>
<dbReference type="InterPro" id="IPR008930">
    <property type="entry name" value="Terpenoid_cyclase/PrenylTrfase"/>
</dbReference>
<dbReference type="GeneID" id="68103011"/>
<dbReference type="Gene3D" id="1.50.10.20">
    <property type="match status" value="1"/>
</dbReference>